<dbReference type="OrthoDB" id="9784036at2"/>
<dbReference type="SUPFAM" id="SSF53474">
    <property type="entry name" value="alpha/beta-Hydrolases"/>
    <property type="match status" value="1"/>
</dbReference>
<dbReference type="PANTHER" id="PTHR40841">
    <property type="entry name" value="SIDEROPHORE TRIACETYLFUSARININE C ESTERASE"/>
    <property type="match status" value="1"/>
</dbReference>
<organism evidence="4 5">
    <name type="scientific">Stutzerimonas stutzeri</name>
    <name type="common">Pseudomonas stutzeri</name>
    <dbReference type="NCBI Taxonomy" id="316"/>
    <lineage>
        <taxon>Bacteria</taxon>
        <taxon>Pseudomonadati</taxon>
        <taxon>Pseudomonadota</taxon>
        <taxon>Gammaproteobacteria</taxon>
        <taxon>Pseudomonadales</taxon>
        <taxon>Pseudomonadaceae</taxon>
        <taxon>Stutzerimonas</taxon>
    </lineage>
</organism>
<dbReference type="AlphaFoldDB" id="A0A5S5BKZ0"/>
<dbReference type="Pfam" id="PF00756">
    <property type="entry name" value="Esterase"/>
    <property type="match status" value="1"/>
</dbReference>
<comment type="similarity">
    <text evidence="1">Belongs to the esterase D family.</text>
</comment>
<evidence type="ECO:0000313" key="5">
    <source>
        <dbReference type="Proteomes" id="UP000324282"/>
    </source>
</evidence>
<gene>
    <name evidence="4" type="ORF">A9A72_120281</name>
</gene>
<feature type="chain" id="PRO_5024278250" description="Alpha/beta hydrolase" evidence="3">
    <location>
        <begin position="22"/>
        <end position="309"/>
    </location>
</feature>
<comment type="caution">
    <text evidence="4">The sequence shown here is derived from an EMBL/GenBank/DDBJ whole genome shotgun (WGS) entry which is preliminary data.</text>
</comment>
<evidence type="ECO:0000313" key="4">
    <source>
        <dbReference type="EMBL" id="TYP66956.1"/>
    </source>
</evidence>
<dbReference type="GO" id="GO:0016788">
    <property type="term" value="F:hydrolase activity, acting on ester bonds"/>
    <property type="evidence" value="ECO:0007669"/>
    <property type="project" value="TreeGrafter"/>
</dbReference>
<name>A0A5S5BKZ0_STUST</name>
<dbReference type="Gene3D" id="3.40.50.1820">
    <property type="entry name" value="alpha/beta hydrolase"/>
    <property type="match status" value="1"/>
</dbReference>
<protein>
    <recommendedName>
        <fullName evidence="6">Alpha/beta hydrolase</fullName>
    </recommendedName>
</protein>
<reference evidence="4 5" key="1">
    <citation type="submission" date="2019-07" db="EMBL/GenBank/DDBJ databases">
        <title>Deep subsurface shale carbon reservoir microbial communities from Ohio and West Virginia, USA.</title>
        <authorList>
            <person name="Wrighton K."/>
        </authorList>
    </citation>
    <scope>NUCLEOTIDE SEQUENCE [LARGE SCALE GENOMIC DNA]</scope>
    <source>
        <strain evidence="4 5">NP_8Ht</strain>
    </source>
</reference>
<dbReference type="InterPro" id="IPR052558">
    <property type="entry name" value="Siderophore_Hydrolase_D"/>
</dbReference>
<dbReference type="Proteomes" id="UP000324282">
    <property type="component" value="Unassembled WGS sequence"/>
</dbReference>
<sequence length="309" mass="33768">MNALMALLIASLGLGCASARAAEAGGWKPVVLPQAEQRDIHSRNTGDDYRIFTSQPQQPAPPGGYPVLYVLDGNALFPMLAVQANAHESRPDPATRASVVVVGIGYPGDALYDVGRRARDYTPPALAANHERDDAHYGGADQFLAFVQTELKPLIEARYPIDPHRQTLFGHSHGGLFTLYTLMNEPDAFQNYLAASPSIWWNDRQLLEHGGPPLSESNLQSKRLWMTVGEAEEPEPLLGKVATSERERRLVARRMRSNVQGLFERWASLEGHGLKRTLTIHPGAGHGENATLTAADAINFALQADAPLR</sequence>
<keyword evidence="2" id="KW-0378">Hydrolase</keyword>
<proteinExistence type="inferred from homology"/>
<dbReference type="EMBL" id="VNHQ01000010">
    <property type="protein sequence ID" value="TYP66956.1"/>
    <property type="molecule type" value="Genomic_DNA"/>
</dbReference>
<dbReference type="InterPro" id="IPR029058">
    <property type="entry name" value="AB_hydrolase_fold"/>
</dbReference>
<dbReference type="InterPro" id="IPR000801">
    <property type="entry name" value="Esterase-like"/>
</dbReference>
<dbReference type="RefSeq" id="WP_148923993.1">
    <property type="nucleotide sequence ID" value="NZ_VNHQ01000010.1"/>
</dbReference>
<evidence type="ECO:0000256" key="2">
    <source>
        <dbReference type="ARBA" id="ARBA00022801"/>
    </source>
</evidence>
<accession>A0A5S5BKZ0</accession>
<keyword evidence="3" id="KW-0732">Signal</keyword>
<evidence type="ECO:0008006" key="6">
    <source>
        <dbReference type="Google" id="ProtNLM"/>
    </source>
</evidence>
<evidence type="ECO:0000256" key="3">
    <source>
        <dbReference type="SAM" id="SignalP"/>
    </source>
</evidence>
<feature type="signal peptide" evidence="3">
    <location>
        <begin position="1"/>
        <end position="21"/>
    </location>
</feature>
<evidence type="ECO:0000256" key="1">
    <source>
        <dbReference type="ARBA" id="ARBA00005622"/>
    </source>
</evidence>
<dbReference type="PANTHER" id="PTHR40841:SF2">
    <property type="entry name" value="SIDEROPHORE-DEGRADING ESTERASE (EUROFUNG)"/>
    <property type="match status" value="1"/>
</dbReference>